<name>A0A9Q3JI33_9BASI</name>
<reference evidence="1" key="1">
    <citation type="submission" date="2021-03" db="EMBL/GenBank/DDBJ databases">
        <title>Draft genome sequence of rust myrtle Austropuccinia psidii MF-1, a brazilian biotype.</title>
        <authorList>
            <person name="Quecine M.C."/>
            <person name="Pachon D.M.R."/>
            <person name="Bonatelli M.L."/>
            <person name="Correr F.H."/>
            <person name="Franceschini L.M."/>
            <person name="Leite T.F."/>
            <person name="Margarido G.R.A."/>
            <person name="Almeida C.A."/>
            <person name="Ferrarezi J.A."/>
            <person name="Labate C.A."/>
        </authorList>
    </citation>
    <scope>NUCLEOTIDE SEQUENCE</scope>
    <source>
        <strain evidence="1">MF-1</strain>
    </source>
</reference>
<evidence type="ECO:0000313" key="1">
    <source>
        <dbReference type="EMBL" id="MBW0562543.1"/>
    </source>
</evidence>
<dbReference type="EMBL" id="AVOT02072735">
    <property type="protein sequence ID" value="MBW0562543.1"/>
    <property type="molecule type" value="Genomic_DNA"/>
</dbReference>
<accession>A0A9Q3JI33</accession>
<proteinExistence type="predicted"/>
<keyword evidence="2" id="KW-1185">Reference proteome</keyword>
<dbReference type="Proteomes" id="UP000765509">
    <property type="component" value="Unassembled WGS sequence"/>
</dbReference>
<organism evidence="1 2">
    <name type="scientific">Austropuccinia psidii MF-1</name>
    <dbReference type="NCBI Taxonomy" id="1389203"/>
    <lineage>
        <taxon>Eukaryota</taxon>
        <taxon>Fungi</taxon>
        <taxon>Dikarya</taxon>
        <taxon>Basidiomycota</taxon>
        <taxon>Pucciniomycotina</taxon>
        <taxon>Pucciniomycetes</taxon>
        <taxon>Pucciniales</taxon>
        <taxon>Sphaerophragmiaceae</taxon>
        <taxon>Austropuccinia</taxon>
    </lineage>
</organism>
<sequence>MGQSSPLIILGPLKTPSNLHSWGLNCPHRPQDAAHKQWATRNHIWLKGPKWPYIASRKKFAICGKDPKDLKRQFGPISSKLQGTIPLSKHAYQEISVQELASRQ</sequence>
<gene>
    <name evidence="1" type="ORF">O181_102258</name>
</gene>
<protein>
    <submittedName>
        <fullName evidence="1">Uncharacterized protein</fullName>
    </submittedName>
</protein>
<comment type="caution">
    <text evidence="1">The sequence shown here is derived from an EMBL/GenBank/DDBJ whole genome shotgun (WGS) entry which is preliminary data.</text>
</comment>
<dbReference type="AlphaFoldDB" id="A0A9Q3JI33"/>
<evidence type="ECO:0000313" key="2">
    <source>
        <dbReference type="Proteomes" id="UP000765509"/>
    </source>
</evidence>